<keyword evidence="5 7" id="KW-0687">Ribonucleoprotein</keyword>
<name>A0A7C0VB22_UNCW3</name>
<dbReference type="SUPFAM" id="SSF53137">
    <property type="entry name" value="Translational machinery components"/>
    <property type="match status" value="1"/>
</dbReference>
<comment type="caution">
    <text evidence="8">The sequence shown here is derived from an EMBL/GenBank/DDBJ whole genome shotgun (WGS) entry which is preliminary data.</text>
</comment>
<comment type="subunit">
    <text evidence="7">Part of the 50S ribosomal subunit; part of the 5S rRNA/L5/L18/L25 subcomplex. Contacts the 5S and 23S rRNAs.</text>
</comment>
<keyword evidence="2 7" id="KW-0699">rRNA-binding</keyword>
<gene>
    <name evidence="7" type="primary">rplR</name>
    <name evidence="8" type="ORF">ENF18_01170</name>
</gene>
<dbReference type="AlphaFoldDB" id="A0A7C0VB22"/>
<dbReference type="GO" id="GO:0003735">
    <property type="term" value="F:structural constituent of ribosome"/>
    <property type="evidence" value="ECO:0007669"/>
    <property type="project" value="InterPro"/>
</dbReference>
<dbReference type="HAMAP" id="MF_01337_B">
    <property type="entry name" value="Ribosomal_uL18_B"/>
    <property type="match status" value="1"/>
</dbReference>
<dbReference type="Pfam" id="PF00861">
    <property type="entry name" value="Ribosomal_L18p"/>
    <property type="match status" value="1"/>
</dbReference>
<dbReference type="GO" id="GO:0006412">
    <property type="term" value="P:translation"/>
    <property type="evidence" value="ECO:0007669"/>
    <property type="project" value="UniProtKB-UniRule"/>
</dbReference>
<dbReference type="FunFam" id="3.30.420.100:FF:000001">
    <property type="entry name" value="50S ribosomal protein L18"/>
    <property type="match status" value="1"/>
</dbReference>
<dbReference type="GO" id="GO:0008097">
    <property type="term" value="F:5S rRNA binding"/>
    <property type="evidence" value="ECO:0007669"/>
    <property type="project" value="TreeGrafter"/>
</dbReference>
<proteinExistence type="inferred from homology"/>
<evidence type="ECO:0000256" key="5">
    <source>
        <dbReference type="ARBA" id="ARBA00023274"/>
    </source>
</evidence>
<protein>
    <recommendedName>
        <fullName evidence="6 7">Large ribosomal subunit protein uL18</fullName>
    </recommendedName>
</protein>
<dbReference type="PANTHER" id="PTHR12899:SF3">
    <property type="entry name" value="LARGE RIBOSOMAL SUBUNIT PROTEIN UL18M"/>
    <property type="match status" value="1"/>
</dbReference>
<dbReference type="NCBIfam" id="TIGR00060">
    <property type="entry name" value="L18_bact"/>
    <property type="match status" value="1"/>
</dbReference>
<dbReference type="EMBL" id="DQWE01000054">
    <property type="protein sequence ID" value="HDI82386.1"/>
    <property type="molecule type" value="Genomic_DNA"/>
</dbReference>
<dbReference type="GO" id="GO:0022625">
    <property type="term" value="C:cytosolic large ribosomal subunit"/>
    <property type="evidence" value="ECO:0007669"/>
    <property type="project" value="TreeGrafter"/>
</dbReference>
<keyword evidence="3 7" id="KW-0694">RNA-binding</keyword>
<reference evidence="8" key="1">
    <citation type="journal article" date="2020" name="mSystems">
        <title>Genome- and Community-Level Interaction Insights into Carbon Utilization and Element Cycling Functions of Hydrothermarchaeota in Hydrothermal Sediment.</title>
        <authorList>
            <person name="Zhou Z."/>
            <person name="Liu Y."/>
            <person name="Xu W."/>
            <person name="Pan J."/>
            <person name="Luo Z.H."/>
            <person name="Li M."/>
        </authorList>
    </citation>
    <scope>NUCLEOTIDE SEQUENCE [LARGE SCALE GENOMIC DNA]</scope>
    <source>
        <strain evidence="8">HyVt-102</strain>
    </source>
</reference>
<dbReference type="InterPro" id="IPR057268">
    <property type="entry name" value="Ribosomal_L18"/>
</dbReference>
<keyword evidence="4 7" id="KW-0689">Ribosomal protein</keyword>
<sequence>MDRIKEKRFKRIRRHLRVRKKVFGTAQKPRLSVYRSLKHIYGQLIDDTIGVTLLAVSSLTKDLREQLKGKKKTEQAMIVGEYLGKKALEKGITEVVFDRGGFLYHGRVKAFADGARKAGLKF</sequence>
<evidence type="ECO:0000256" key="2">
    <source>
        <dbReference type="ARBA" id="ARBA00022730"/>
    </source>
</evidence>
<evidence type="ECO:0000256" key="6">
    <source>
        <dbReference type="ARBA" id="ARBA00035197"/>
    </source>
</evidence>
<dbReference type="InterPro" id="IPR005484">
    <property type="entry name" value="Ribosomal_uL18_bac/plant/anim"/>
</dbReference>
<dbReference type="Gene3D" id="3.30.420.100">
    <property type="match status" value="1"/>
</dbReference>
<evidence type="ECO:0000313" key="8">
    <source>
        <dbReference type="EMBL" id="HDI82386.1"/>
    </source>
</evidence>
<dbReference type="PANTHER" id="PTHR12899">
    <property type="entry name" value="39S RIBOSOMAL PROTEIN L18, MITOCHONDRIAL"/>
    <property type="match status" value="1"/>
</dbReference>
<evidence type="ECO:0000256" key="3">
    <source>
        <dbReference type="ARBA" id="ARBA00022884"/>
    </source>
</evidence>
<dbReference type="Proteomes" id="UP000885847">
    <property type="component" value="Unassembled WGS sequence"/>
</dbReference>
<dbReference type="InterPro" id="IPR004389">
    <property type="entry name" value="Ribosomal_uL18_bac-type"/>
</dbReference>
<organism evidence="8">
    <name type="scientific">candidate division WOR-3 bacterium</name>
    <dbReference type="NCBI Taxonomy" id="2052148"/>
    <lineage>
        <taxon>Bacteria</taxon>
        <taxon>Bacteria division WOR-3</taxon>
    </lineage>
</organism>
<evidence type="ECO:0000256" key="4">
    <source>
        <dbReference type="ARBA" id="ARBA00022980"/>
    </source>
</evidence>
<dbReference type="CDD" id="cd00432">
    <property type="entry name" value="Ribosomal_L18_L5e"/>
    <property type="match status" value="1"/>
</dbReference>
<evidence type="ECO:0000256" key="7">
    <source>
        <dbReference type="HAMAP-Rule" id="MF_01337"/>
    </source>
</evidence>
<accession>A0A7C0VB22</accession>
<comment type="similarity">
    <text evidence="1 7">Belongs to the universal ribosomal protein uL18 family.</text>
</comment>
<comment type="function">
    <text evidence="7">This is one of the proteins that bind and probably mediate the attachment of the 5S RNA into the large ribosomal subunit, where it forms part of the central protuberance.</text>
</comment>
<evidence type="ECO:0000256" key="1">
    <source>
        <dbReference type="ARBA" id="ARBA00007116"/>
    </source>
</evidence>